<organism evidence="1 2">
    <name type="scientific">Rhodopirellula maiorica SM1</name>
    <dbReference type="NCBI Taxonomy" id="1265738"/>
    <lineage>
        <taxon>Bacteria</taxon>
        <taxon>Pseudomonadati</taxon>
        <taxon>Planctomycetota</taxon>
        <taxon>Planctomycetia</taxon>
        <taxon>Pirellulales</taxon>
        <taxon>Pirellulaceae</taxon>
        <taxon>Novipirellula</taxon>
    </lineage>
</organism>
<evidence type="ECO:0000313" key="1">
    <source>
        <dbReference type="EMBL" id="EMI17613.1"/>
    </source>
</evidence>
<reference evidence="1 2" key="1">
    <citation type="journal article" date="2013" name="Mar. Genomics">
        <title>Expression of sulfatases in Rhodopirellula baltica and the diversity of sulfatases in the genus Rhodopirellula.</title>
        <authorList>
            <person name="Wegner C.E."/>
            <person name="Richter-Heitmann T."/>
            <person name="Klindworth A."/>
            <person name="Klockow C."/>
            <person name="Richter M."/>
            <person name="Achstetter T."/>
            <person name="Glockner F.O."/>
            <person name="Harder J."/>
        </authorList>
    </citation>
    <scope>NUCLEOTIDE SEQUENCE [LARGE SCALE GENOMIC DNA]</scope>
    <source>
        <strain evidence="1 2">SM1</strain>
    </source>
</reference>
<accession>M5RDR0</accession>
<dbReference type="AlphaFoldDB" id="M5RDR0"/>
<proteinExistence type="predicted"/>
<name>M5RDR0_9BACT</name>
<sequence>MANRGHKAYPNIRKTPFYSPRVRELGGFEMENLSGVPGDACRYPTGPTQ</sequence>
<dbReference type="Proteomes" id="UP000011991">
    <property type="component" value="Unassembled WGS sequence"/>
</dbReference>
<gene>
    <name evidence="1" type="ORF">RMSM_05467</name>
</gene>
<dbReference type="PATRIC" id="fig|1265738.3.peg.5472"/>
<comment type="caution">
    <text evidence="1">The sequence shown here is derived from an EMBL/GenBank/DDBJ whole genome shotgun (WGS) entry which is preliminary data.</text>
</comment>
<keyword evidence="2" id="KW-1185">Reference proteome</keyword>
<evidence type="ECO:0000313" key="2">
    <source>
        <dbReference type="Proteomes" id="UP000011991"/>
    </source>
</evidence>
<protein>
    <submittedName>
        <fullName evidence="1">Uncharacterized protein</fullName>
    </submittedName>
</protein>
<dbReference type="EMBL" id="ANOG01000776">
    <property type="protein sequence ID" value="EMI17613.1"/>
    <property type="molecule type" value="Genomic_DNA"/>
</dbReference>